<dbReference type="AlphaFoldDB" id="A0A1H7R080"/>
<sequence length="303" mass="32500">MKPVNVTLQLGNQAPLTPPESDFYYVDQGNYQTFALADTPLTAYSDSATSCIITTVFCASPSGNTLIVAHLDSPACIEAFFALPQLSAASSLQVFAQGANPPDNSTAKANAAQLQACIDQLGSRVSNHELILLQGDPREQNRGEFGVHYAGDGSACVSNQPYSLALYQRDPTCGGQTVYCIMRRQEQPPVQLRDAGQPFSHPELVELASIALAFRKDPQDPASAFCNIVNLQDAEIRANWSTTPAYEAPWFSDQLKLGATFALAMAPVVTLSAQHLLSHTPPSFTRLRQALLSPSSASAQEAP</sequence>
<evidence type="ECO:0000313" key="2">
    <source>
        <dbReference type="Proteomes" id="UP000185766"/>
    </source>
</evidence>
<keyword evidence="2" id="KW-1185">Reference proteome</keyword>
<proteinExistence type="predicted"/>
<reference evidence="1 2" key="1">
    <citation type="submission" date="2016-10" db="EMBL/GenBank/DDBJ databases">
        <authorList>
            <person name="de Groot N.N."/>
        </authorList>
    </citation>
    <scope>NUCLEOTIDE SEQUENCE [LARGE SCALE GENOMIC DNA]</scope>
    <source>
        <strain evidence="1 2">JCM 19513</strain>
    </source>
</reference>
<gene>
    <name evidence="1" type="ORF">SAMN05216214_113125</name>
</gene>
<evidence type="ECO:0000313" key="1">
    <source>
        <dbReference type="EMBL" id="SEL53315.1"/>
    </source>
</evidence>
<dbReference type="Proteomes" id="UP000185766">
    <property type="component" value="Unassembled WGS sequence"/>
</dbReference>
<accession>A0A1H7R080</accession>
<organism evidence="1 2">
    <name type="scientific">Atopomonas hussainii</name>
    <dbReference type="NCBI Taxonomy" id="1429083"/>
    <lineage>
        <taxon>Bacteria</taxon>
        <taxon>Pseudomonadati</taxon>
        <taxon>Pseudomonadota</taxon>
        <taxon>Gammaproteobacteria</taxon>
        <taxon>Pseudomonadales</taxon>
        <taxon>Pseudomonadaceae</taxon>
        <taxon>Atopomonas</taxon>
    </lineage>
</organism>
<dbReference type="EMBL" id="FOAS01000013">
    <property type="protein sequence ID" value="SEL53315.1"/>
    <property type="molecule type" value="Genomic_DNA"/>
</dbReference>
<dbReference type="STRING" id="1429083.GCA_001885685_03329"/>
<name>A0A1H7R080_9GAMM</name>
<dbReference type="RefSeq" id="WP_074869545.1">
    <property type="nucleotide sequence ID" value="NZ_FOAS01000013.1"/>
</dbReference>
<protein>
    <submittedName>
        <fullName evidence="1">Uncharacterized protein</fullName>
    </submittedName>
</protein>